<keyword evidence="7" id="KW-1185">Reference proteome</keyword>
<dbReference type="STRING" id="478820.A0A196S6M6"/>
<evidence type="ECO:0000313" key="7">
    <source>
        <dbReference type="Proteomes" id="UP000078348"/>
    </source>
</evidence>
<proteinExistence type="predicted"/>
<reference evidence="6 7" key="1">
    <citation type="submission" date="2016-05" db="EMBL/GenBank/DDBJ databases">
        <title>Nuclear genome of Blastocystis sp. subtype 1 NandII.</title>
        <authorList>
            <person name="Gentekaki E."/>
            <person name="Curtis B."/>
            <person name="Stairs C."/>
            <person name="Eme L."/>
            <person name="Herman E."/>
            <person name="Klimes V."/>
            <person name="Arias M.C."/>
            <person name="Elias M."/>
            <person name="Hilliou F."/>
            <person name="Klute M."/>
            <person name="Malik S.-B."/>
            <person name="Pightling A."/>
            <person name="Rachubinski R."/>
            <person name="Salas D."/>
            <person name="Schlacht A."/>
            <person name="Suga H."/>
            <person name="Archibald J."/>
            <person name="Ball S.G."/>
            <person name="Clark G."/>
            <person name="Dacks J."/>
            <person name="Van Der Giezen M."/>
            <person name="Tsaousis A."/>
            <person name="Roger A."/>
        </authorList>
    </citation>
    <scope>NUCLEOTIDE SEQUENCE [LARGE SCALE GENOMIC DNA]</scope>
    <source>
        <strain evidence="7">ATCC 50177 / NandII</strain>
    </source>
</reference>
<evidence type="ECO:0000256" key="3">
    <source>
        <dbReference type="ARBA" id="ARBA00022801"/>
    </source>
</evidence>
<dbReference type="InterPro" id="IPR051453">
    <property type="entry name" value="MBL_Glyoxalase_II"/>
</dbReference>
<sequence length="232" mass="25646">MSTQFTERDCVVRNYLASTDSEEDPLPPEYRNHCLQIVSIPNGPCEGNCYVVWDEAHPEDAILIDPGEDAPLVVQTITEKGLKISGIYATHGHGDHIDCISALLDSIGDVPVHIHIGDKGMIRSQMEERVKQGKAFNLQLLTSNEEIHVGERVGKCIHTPGHSEGSCCFLFDKVLFSGDTLFRRGIGRTDFKGGDAHKMVLSLNRLFALDPHTGVLPGHDARTSIMEETLFR</sequence>
<evidence type="ECO:0000256" key="2">
    <source>
        <dbReference type="ARBA" id="ARBA00022723"/>
    </source>
</evidence>
<dbReference type="Gene3D" id="3.60.15.10">
    <property type="entry name" value="Ribonuclease Z/Hydroxyacylglutathione hydrolase-like"/>
    <property type="match status" value="1"/>
</dbReference>
<name>A0A196S6M6_BLAHN</name>
<dbReference type="SMART" id="SM00849">
    <property type="entry name" value="Lactamase_B"/>
    <property type="match status" value="1"/>
</dbReference>
<evidence type="ECO:0000313" key="6">
    <source>
        <dbReference type="EMBL" id="OAO12698.1"/>
    </source>
</evidence>
<comment type="caution">
    <text evidence="6">The sequence shown here is derived from an EMBL/GenBank/DDBJ whole genome shotgun (WGS) entry which is preliminary data.</text>
</comment>
<evidence type="ECO:0000256" key="1">
    <source>
        <dbReference type="ARBA" id="ARBA00001947"/>
    </source>
</evidence>
<keyword evidence="4" id="KW-0862">Zinc</keyword>
<dbReference type="PANTHER" id="PTHR46233">
    <property type="entry name" value="HYDROXYACYLGLUTATHIONE HYDROLASE GLOC"/>
    <property type="match status" value="1"/>
</dbReference>
<gene>
    <name evidence="6" type="ORF">AV274_5612</name>
</gene>
<dbReference type="AlphaFoldDB" id="A0A196S6M6"/>
<dbReference type="OrthoDB" id="515692at2759"/>
<accession>A0A196S6M6</accession>
<comment type="cofactor">
    <cofactor evidence="1">
        <name>Zn(2+)</name>
        <dbReference type="ChEBI" id="CHEBI:29105"/>
    </cofactor>
</comment>
<dbReference type="Proteomes" id="UP000078348">
    <property type="component" value="Unassembled WGS sequence"/>
</dbReference>
<keyword evidence="2" id="KW-0479">Metal-binding</keyword>
<dbReference type="InterPro" id="IPR036866">
    <property type="entry name" value="RibonucZ/Hydroxyglut_hydro"/>
</dbReference>
<evidence type="ECO:0000256" key="4">
    <source>
        <dbReference type="ARBA" id="ARBA00022833"/>
    </source>
</evidence>
<dbReference type="SUPFAM" id="SSF56281">
    <property type="entry name" value="Metallo-hydrolase/oxidoreductase"/>
    <property type="match status" value="1"/>
</dbReference>
<dbReference type="InterPro" id="IPR001279">
    <property type="entry name" value="Metallo-B-lactamas"/>
</dbReference>
<keyword evidence="3 6" id="KW-0378">Hydrolase</keyword>
<dbReference type="GO" id="GO:0046872">
    <property type="term" value="F:metal ion binding"/>
    <property type="evidence" value="ECO:0007669"/>
    <property type="project" value="UniProtKB-KW"/>
</dbReference>
<dbReference type="GO" id="GO:0016787">
    <property type="term" value="F:hydrolase activity"/>
    <property type="evidence" value="ECO:0007669"/>
    <property type="project" value="UniProtKB-KW"/>
</dbReference>
<dbReference type="PANTHER" id="PTHR46233:SF3">
    <property type="entry name" value="HYDROXYACYLGLUTATHIONE HYDROLASE GLOC"/>
    <property type="match status" value="1"/>
</dbReference>
<feature type="domain" description="Metallo-beta-lactamase" evidence="5">
    <location>
        <begin position="46"/>
        <end position="219"/>
    </location>
</feature>
<evidence type="ECO:0000259" key="5">
    <source>
        <dbReference type="SMART" id="SM00849"/>
    </source>
</evidence>
<dbReference type="CDD" id="cd06262">
    <property type="entry name" value="metallo-hydrolase-like_MBL-fold"/>
    <property type="match status" value="1"/>
</dbReference>
<protein>
    <submittedName>
        <fullName evidence="6">MBL fold metallo-hydrolase like protein</fullName>
    </submittedName>
</protein>
<dbReference type="EMBL" id="LXWW01000523">
    <property type="protein sequence ID" value="OAO12698.1"/>
    <property type="molecule type" value="Genomic_DNA"/>
</dbReference>
<dbReference type="Pfam" id="PF00753">
    <property type="entry name" value="Lactamase_B"/>
    <property type="match status" value="1"/>
</dbReference>
<organism evidence="6 7">
    <name type="scientific">Blastocystis sp. subtype 1 (strain ATCC 50177 / NandII)</name>
    <dbReference type="NCBI Taxonomy" id="478820"/>
    <lineage>
        <taxon>Eukaryota</taxon>
        <taxon>Sar</taxon>
        <taxon>Stramenopiles</taxon>
        <taxon>Bigyra</taxon>
        <taxon>Opalozoa</taxon>
        <taxon>Opalinata</taxon>
        <taxon>Blastocystidae</taxon>
        <taxon>Blastocystis</taxon>
    </lineage>
</organism>